<dbReference type="AlphaFoldDB" id="A0A3B4YZU4"/>
<dbReference type="STRING" id="144197.ENSSPAP00000001855"/>
<accession>A0A3B4YZU4</accession>
<dbReference type="InterPro" id="IPR015143">
    <property type="entry name" value="L27_1"/>
</dbReference>
<protein>
    <recommendedName>
        <fullName evidence="2">L27 domain-containing protein</fullName>
    </recommendedName>
</protein>
<evidence type="ECO:0000313" key="3">
    <source>
        <dbReference type="Ensembl" id="ENSSPAP00000001855.1"/>
    </source>
</evidence>
<dbReference type="InterPro" id="IPR004172">
    <property type="entry name" value="L27_dom"/>
</dbReference>
<dbReference type="PROSITE" id="PS51022">
    <property type="entry name" value="L27"/>
    <property type="match status" value="1"/>
</dbReference>
<dbReference type="SUPFAM" id="SSF101288">
    <property type="entry name" value="L27 domain"/>
    <property type="match status" value="1"/>
</dbReference>
<evidence type="ECO:0000256" key="1">
    <source>
        <dbReference type="SAM" id="MobiDB-lite"/>
    </source>
</evidence>
<proteinExistence type="predicted"/>
<sequence>MGIFKTNLFEALLDIQEFYEVTLLNTQKSCEQKLEEVNHMADKWEKSVSIQNSACPVEEREQSSSEPSGGEQRESSSNTSEVSSLQNQMHSVYVFTV</sequence>
<dbReference type="Pfam" id="PF09058">
    <property type="entry name" value="L27_1"/>
    <property type="match status" value="1"/>
</dbReference>
<name>A0A3B4YZU4_9TELE</name>
<dbReference type="InterPro" id="IPR036892">
    <property type="entry name" value="L27_dom_sf"/>
</dbReference>
<feature type="region of interest" description="Disordered" evidence="1">
    <location>
        <begin position="55"/>
        <end position="97"/>
    </location>
</feature>
<feature type="compositionally biased region" description="Low complexity" evidence="1">
    <location>
        <begin position="64"/>
        <end position="84"/>
    </location>
</feature>
<organism evidence="3">
    <name type="scientific">Stegastes partitus</name>
    <name type="common">bicolor damselfish</name>
    <dbReference type="NCBI Taxonomy" id="144197"/>
    <lineage>
        <taxon>Eukaryota</taxon>
        <taxon>Metazoa</taxon>
        <taxon>Chordata</taxon>
        <taxon>Craniata</taxon>
        <taxon>Vertebrata</taxon>
        <taxon>Euteleostomi</taxon>
        <taxon>Actinopterygii</taxon>
        <taxon>Neopterygii</taxon>
        <taxon>Teleostei</taxon>
        <taxon>Neoteleostei</taxon>
        <taxon>Acanthomorphata</taxon>
        <taxon>Ovalentaria</taxon>
        <taxon>Pomacentridae</taxon>
        <taxon>Stegastes</taxon>
    </lineage>
</organism>
<feature type="domain" description="L27" evidence="2">
    <location>
        <begin position="1"/>
        <end position="27"/>
    </location>
</feature>
<dbReference type="Ensembl" id="ENSSPAT00000001887.1">
    <property type="protein sequence ID" value="ENSSPAP00000001855.1"/>
    <property type="gene ID" value="ENSSPAG00000001439.1"/>
</dbReference>
<evidence type="ECO:0000259" key="2">
    <source>
        <dbReference type="PROSITE" id="PS51022"/>
    </source>
</evidence>
<reference evidence="3" key="1">
    <citation type="submission" date="2023-09" db="UniProtKB">
        <authorList>
            <consortium name="Ensembl"/>
        </authorList>
    </citation>
    <scope>IDENTIFICATION</scope>
</reference>
<dbReference type="GeneTree" id="ENSGT01150000287064"/>